<dbReference type="Gene3D" id="3.40.50.720">
    <property type="entry name" value="NAD(P)-binding Rossmann-like Domain"/>
    <property type="match status" value="1"/>
</dbReference>
<evidence type="ECO:0000256" key="10">
    <source>
        <dbReference type="RuleBase" id="RU366046"/>
    </source>
</evidence>
<evidence type="ECO:0000259" key="11">
    <source>
        <dbReference type="Pfam" id="PF01370"/>
    </source>
</evidence>
<dbReference type="PRINTS" id="PR01713">
    <property type="entry name" value="NUCEPIMERASE"/>
</dbReference>
<keyword evidence="7 10" id="KW-0520">NAD</keyword>
<dbReference type="PANTHER" id="PTHR43725:SF47">
    <property type="entry name" value="UDP-GLUCOSE 4-EPIMERASE"/>
    <property type="match status" value="1"/>
</dbReference>
<dbReference type="InterPro" id="IPR005886">
    <property type="entry name" value="UDP_G4E"/>
</dbReference>
<evidence type="ECO:0000256" key="8">
    <source>
        <dbReference type="ARBA" id="ARBA00023144"/>
    </source>
</evidence>
<gene>
    <name evidence="12" type="primary">galE</name>
    <name evidence="12" type="ORF">QLQ84_11275</name>
</gene>
<comment type="subunit">
    <text evidence="10">Homodimer.</text>
</comment>
<comment type="catalytic activity">
    <reaction evidence="1 10">
        <text>UDP-alpha-D-glucose = UDP-alpha-D-galactose</text>
        <dbReference type="Rhea" id="RHEA:22168"/>
        <dbReference type="ChEBI" id="CHEBI:58885"/>
        <dbReference type="ChEBI" id="CHEBI:66914"/>
        <dbReference type="EC" id="5.1.3.2"/>
    </reaction>
</comment>
<dbReference type="EC" id="5.1.3.2" evidence="5 10"/>
<evidence type="ECO:0000256" key="2">
    <source>
        <dbReference type="ARBA" id="ARBA00001911"/>
    </source>
</evidence>
<name>A0ABT6VM84_9GAMM</name>
<reference evidence="12 13" key="1">
    <citation type="submission" date="2023-04" db="EMBL/GenBank/DDBJ databases">
        <title>Halomonas strains isolated from rhizosphere soil.</title>
        <authorList>
            <person name="Xu L."/>
            <person name="Sun J.-Q."/>
        </authorList>
    </citation>
    <scope>NUCLEOTIDE SEQUENCE [LARGE SCALE GENOMIC DNA]</scope>
    <source>
        <strain evidence="12 13">LN1S58</strain>
    </source>
</reference>
<dbReference type="Proteomes" id="UP001244242">
    <property type="component" value="Unassembled WGS sequence"/>
</dbReference>
<dbReference type="Pfam" id="PF01370">
    <property type="entry name" value="Epimerase"/>
    <property type="match status" value="1"/>
</dbReference>
<evidence type="ECO:0000256" key="5">
    <source>
        <dbReference type="ARBA" id="ARBA00013189"/>
    </source>
</evidence>
<evidence type="ECO:0000256" key="1">
    <source>
        <dbReference type="ARBA" id="ARBA00000083"/>
    </source>
</evidence>
<organism evidence="12 13">
    <name type="scientific">Halomonas kalidii</name>
    <dbReference type="NCBI Taxonomy" id="3043293"/>
    <lineage>
        <taxon>Bacteria</taxon>
        <taxon>Pseudomonadati</taxon>
        <taxon>Pseudomonadota</taxon>
        <taxon>Gammaproteobacteria</taxon>
        <taxon>Oceanospirillales</taxon>
        <taxon>Halomonadaceae</taxon>
        <taxon>Halomonas</taxon>
    </lineage>
</organism>
<dbReference type="InterPro" id="IPR001509">
    <property type="entry name" value="Epimerase_deHydtase"/>
</dbReference>
<comment type="cofactor">
    <cofactor evidence="2 10">
        <name>NAD(+)</name>
        <dbReference type="ChEBI" id="CHEBI:57540"/>
    </cofactor>
</comment>
<dbReference type="GO" id="GO:0003978">
    <property type="term" value="F:UDP-glucose 4-epimerase activity"/>
    <property type="evidence" value="ECO:0007669"/>
    <property type="project" value="UniProtKB-EC"/>
</dbReference>
<dbReference type="CDD" id="cd05247">
    <property type="entry name" value="UDP_G4E_1_SDR_e"/>
    <property type="match status" value="1"/>
</dbReference>
<dbReference type="PANTHER" id="PTHR43725">
    <property type="entry name" value="UDP-GLUCOSE 4-EPIMERASE"/>
    <property type="match status" value="1"/>
</dbReference>
<dbReference type="NCBIfam" id="TIGR01179">
    <property type="entry name" value="galE"/>
    <property type="match status" value="1"/>
</dbReference>
<dbReference type="NCBIfam" id="NF007956">
    <property type="entry name" value="PRK10675.1"/>
    <property type="match status" value="1"/>
</dbReference>
<dbReference type="RefSeq" id="WP_282721826.1">
    <property type="nucleotide sequence ID" value="NZ_JASCQO010000035.1"/>
</dbReference>
<dbReference type="InterPro" id="IPR036291">
    <property type="entry name" value="NAD(P)-bd_dom_sf"/>
</dbReference>
<keyword evidence="10" id="KW-0119">Carbohydrate metabolism</keyword>
<dbReference type="EMBL" id="JASCQO010000035">
    <property type="protein sequence ID" value="MDI5934367.1"/>
    <property type="molecule type" value="Genomic_DNA"/>
</dbReference>
<comment type="similarity">
    <text evidence="4 10">Belongs to the NAD(P)-dependent epimerase/dehydratase family.</text>
</comment>
<proteinExistence type="inferred from homology"/>
<evidence type="ECO:0000256" key="7">
    <source>
        <dbReference type="ARBA" id="ARBA00023027"/>
    </source>
</evidence>
<sequence length="346" mass="37810">MPILVTGGAGYIGSHTVLELLQAGHRVVVLDNLRNGSLLALRRVEALAGQAVTFQRGDVRDRALLDALFAEHAIEAVVHFAGLKAVGESVSQPLAYYENNVNGTLVLCRAMAAAGLHRLVFSSSATVYGVEAPVPYLESMPRGTTANPYGTSKAMVEKVLEDLQVADPRWSVVLLRYFNPIGAHPSGQIGEDPQGIPDNLMPYISQVAVGQLAELSIFGNDYPTRDGTCERDYLHVVDLARGHLRALERVESPGVHVFNLGTGRAYSVLEIVEAFQRVTGRAVPYRFAPRRAGDLPAFWADTTKAARELGWQASCNLDQMIRDTWHWQSRYPFGYRQTAQKAVVGG</sequence>
<dbReference type="SUPFAM" id="SSF51735">
    <property type="entry name" value="NAD(P)-binding Rossmann-fold domains"/>
    <property type="match status" value="1"/>
</dbReference>
<feature type="domain" description="NAD-dependent epimerase/dehydratase" evidence="11">
    <location>
        <begin position="3"/>
        <end position="261"/>
    </location>
</feature>
<comment type="caution">
    <text evidence="12">The sequence shown here is derived from an EMBL/GenBank/DDBJ whole genome shotgun (WGS) entry which is preliminary data.</text>
</comment>
<dbReference type="Gene3D" id="3.90.25.10">
    <property type="entry name" value="UDP-galactose 4-epimerase, domain 1"/>
    <property type="match status" value="1"/>
</dbReference>
<evidence type="ECO:0000256" key="3">
    <source>
        <dbReference type="ARBA" id="ARBA00004947"/>
    </source>
</evidence>
<accession>A0ABT6VM84</accession>
<evidence type="ECO:0000256" key="6">
    <source>
        <dbReference type="ARBA" id="ARBA00018569"/>
    </source>
</evidence>
<evidence type="ECO:0000256" key="4">
    <source>
        <dbReference type="ARBA" id="ARBA00007637"/>
    </source>
</evidence>
<keyword evidence="9 10" id="KW-0413">Isomerase</keyword>
<keyword evidence="13" id="KW-1185">Reference proteome</keyword>
<evidence type="ECO:0000313" key="12">
    <source>
        <dbReference type="EMBL" id="MDI5934367.1"/>
    </source>
</evidence>
<comment type="pathway">
    <text evidence="3 10">Carbohydrate metabolism; galactose metabolism.</text>
</comment>
<evidence type="ECO:0000313" key="13">
    <source>
        <dbReference type="Proteomes" id="UP001244242"/>
    </source>
</evidence>
<protein>
    <recommendedName>
        <fullName evidence="6 10">UDP-glucose 4-epimerase</fullName>
        <ecNumber evidence="5 10">5.1.3.2</ecNumber>
    </recommendedName>
</protein>
<keyword evidence="8" id="KW-0299">Galactose metabolism</keyword>
<evidence type="ECO:0000256" key="9">
    <source>
        <dbReference type="ARBA" id="ARBA00023235"/>
    </source>
</evidence>